<reference evidence="2 3" key="1">
    <citation type="submission" date="2020-10" db="EMBL/GenBank/DDBJ databases">
        <title>Complete genome sequence of Paludibaculum fermentans P105T, a facultatively anaerobic acidobacterium capable of dissimilatory Fe(III) reduction.</title>
        <authorList>
            <person name="Dedysh S.N."/>
            <person name="Beletsky A.V."/>
            <person name="Kulichevskaya I.S."/>
            <person name="Mardanov A.V."/>
            <person name="Ravin N.V."/>
        </authorList>
    </citation>
    <scope>NUCLEOTIDE SEQUENCE [LARGE SCALE GENOMIC DNA]</scope>
    <source>
        <strain evidence="2 3">P105</strain>
    </source>
</reference>
<keyword evidence="3" id="KW-1185">Reference proteome</keyword>
<dbReference type="Proteomes" id="UP000593892">
    <property type="component" value="Chromosome"/>
</dbReference>
<sequence length="272" mass="28840">MSTVNQRPAAGRSPGDHPAKSEPARRAWGRTGAVLLFAALCLGGAQSLAWAQPPSTEKNPSRTPPGTLRPQEDATLARPTGVVGYSKPTEATEFRNYLFSAFGPYPIAGAAFAAGISQAGNGIPEWGQGAEGFGKRMGSNFGIAAVSTTTRYALSAAFDEDAVYYPCQCKGAMRRLGHAVFSTVTARRGEDGHRVLSFPAIVAPYAGATTAVYGWYPDRYGVKDAFRMGNYSMLANVGGNIAMEFLFRGQNSWLSKLRLNNGQMAAPSGTGR</sequence>
<evidence type="ECO:0000313" key="2">
    <source>
        <dbReference type="EMBL" id="QOY88109.1"/>
    </source>
</evidence>
<accession>A0A7S7NRW2</accession>
<proteinExistence type="predicted"/>
<evidence type="ECO:0000313" key="3">
    <source>
        <dbReference type="Proteomes" id="UP000593892"/>
    </source>
</evidence>
<name>A0A7S7NRW2_PALFE</name>
<protein>
    <submittedName>
        <fullName evidence="2">Uncharacterized protein</fullName>
    </submittedName>
</protein>
<dbReference type="KEGG" id="pfer:IRI77_36135"/>
<feature type="region of interest" description="Disordered" evidence="1">
    <location>
        <begin position="1"/>
        <end position="26"/>
    </location>
</feature>
<gene>
    <name evidence="2" type="ORF">IRI77_36135</name>
</gene>
<evidence type="ECO:0000256" key="1">
    <source>
        <dbReference type="SAM" id="MobiDB-lite"/>
    </source>
</evidence>
<organism evidence="2 3">
    <name type="scientific">Paludibaculum fermentans</name>
    <dbReference type="NCBI Taxonomy" id="1473598"/>
    <lineage>
        <taxon>Bacteria</taxon>
        <taxon>Pseudomonadati</taxon>
        <taxon>Acidobacteriota</taxon>
        <taxon>Terriglobia</taxon>
        <taxon>Bryobacterales</taxon>
        <taxon>Bryobacteraceae</taxon>
        <taxon>Paludibaculum</taxon>
    </lineage>
</organism>
<feature type="compositionally biased region" description="Basic and acidic residues" evidence="1">
    <location>
        <begin position="14"/>
        <end position="25"/>
    </location>
</feature>
<dbReference type="EMBL" id="CP063849">
    <property type="protein sequence ID" value="QOY88109.1"/>
    <property type="molecule type" value="Genomic_DNA"/>
</dbReference>
<dbReference type="AlphaFoldDB" id="A0A7S7NRW2"/>
<dbReference type="RefSeq" id="WP_194449772.1">
    <property type="nucleotide sequence ID" value="NZ_CP063849.1"/>
</dbReference>
<feature type="region of interest" description="Disordered" evidence="1">
    <location>
        <begin position="50"/>
        <end position="82"/>
    </location>
</feature>